<protein>
    <submittedName>
        <fullName evidence="1">Uncharacterized protein</fullName>
    </submittedName>
</protein>
<gene>
    <name evidence="1" type="ORF">SAMN02745180_00116</name>
</gene>
<dbReference type="EMBL" id="FQXR01000002">
    <property type="protein sequence ID" value="SHH35433.1"/>
    <property type="molecule type" value="Genomic_DNA"/>
</dbReference>
<proteinExistence type="predicted"/>
<sequence>MNFWLKQGFNFNGIDDYGSVKLTTKKDDISLINVDENNWTELTSLKLSEE</sequence>
<dbReference type="AlphaFoldDB" id="A0A1M5SBZ2"/>
<accession>A0A1M5SBZ2</accession>
<dbReference type="Proteomes" id="UP000184389">
    <property type="component" value="Unassembled WGS sequence"/>
</dbReference>
<dbReference type="RefSeq" id="WP_158281609.1">
    <property type="nucleotide sequence ID" value="NZ_FQXR01000002.1"/>
</dbReference>
<reference evidence="1 2" key="1">
    <citation type="submission" date="2016-11" db="EMBL/GenBank/DDBJ databases">
        <authorList>
            <person name="Jaros S."/>
            <person name="Januszkiewicz K."/>
            <person name="Wedrychowicz H."/>
        </authorList>
    </citation>
    <scope>NUCLEOTIDE SEQUENCE [LARGE SCALE GENOMIC DNA]</scope>
    <source>
        <strain evidence="1 2">DSM 13106</strain>
    </source>
</reference>
<evidence type="ECO:0000313" key="2">
    <source>
        <dbReference type="Proteomes" id="UP000184389"/>
    </source>
</evidence>
<keyword evidence="2" id="KW-1185">Reference proteome</keyword>
<name>A0A1M5SBZ2_9FIRM</name>
<organism evidence="1 2">
    <name type="scientific">Sporanaerobacter acetigenes DSM 13106</name>
    <dbReference type="NCBI Taxonomy" id="1123281"/>
    <lineage>
        <taxon>Bacteria</taxon>
        <taxon>Bacillati</taxon>
        <taxon>Bacillota</taxon>
        <taxon>Tissierellia</taxon>
        <taxon>Tissierellales</taxon>
        <taxon>Sporanaerobacteraceae</taxon>
        <taxon>Sporanaerobacter</taxon>
    </lineage>
</organism>
<evidence type="ECO:0000313" key="1">
    <source>
        <dbReference type="EMBL" id="SHH35433.1"/>
    </source>
</evidence>